<reference evidence="2 3" key="1">
    <citation type="submission" date="2016-04" db="EMBL/GenBank/DDBJ databases">
        <authorList>
            <person name="Evans L.H."/>
            <person name="Alamgir A."/>
            <person name="Owens N."/>
            <person name="Weber N.D."/>
            <person name="Virtaneva K."/>
            <person name="Barbian K."/>
            <person name="Babar A."/>
            <person name="Rosenke K."/>
        </authorList>
    </citation>
    <scope>NUCLEOTIDE SEQUENCE [LARGE SCALE GENOMIC DNA]</scope>
    <source>
        <strain evidence="2 3">PMB02</strain>
    </source>
</reference>
<evidence type="ECO:0000313" key="3">
    <source>
        <dbReference type="Proteomes" id="UP000078316"/>
    </source>
</evidence>
<dbReference type="SUPFAM" id="SSF52172">
    <property type="entry name" value="CheY-like"/>
    <property type="match status" value="1"/>
</dbReference>
<accession>A0A179S9V4</accession>
<evidence type="ECO:0000313" key="2">
    <source>
        <dbReference type="EMBL" id="OAS22763.1"/>
    </source>
</evidence>
<feature type="compositionally biased region" description="Basic and acidic residues" evidence="1">
    <location>
        <begin position="40"/>
        <end position="83"/>
    </location>
</feature>
<dbReference type="STRING" id="427683.A5481_18065"/>
<organism evidence="2 3">
    <name type="scientific">Methylobacterium platani</name>
    <dbReference type="NCBI Taxonomy" id="427683"/>
    <lineage>
        <taxon>Bacteria</taxon>
        <taxon>Pseudomonadati</taxon>
        <taxon>Pseudomonadota</taxon>
        <taxon>Alphaproteobacteria</taxon>
        <taxon>Hyphomicrobiales</taxon>
        <taxon>Methylobacteriaceae</taxon>
        <taxon>Methylobacterium</taxon>
    </lineage>
</organism>
<feature type="region of interest" description="Disordered" evidence="1">
    <location>
        <begin position="40"/>
        <end position="85"/>
    </location>
</feature>
<comment type="caution">
    <text evidence="2">The sequence shown here is derived from an EMBL/GenBank/DDBJ whole genome shotgun (WGS) entry which is preliminary data.</text>
</comment>
<name>A0A179S9V4_9HYPH</name>
<protein>
    <recommendedName>
        <fullName evidence="4">Response regulatory domain-containing protein</fullName>
    </recommendedName>
</protein>
<evidence type="ECO:0000256" key="1">
    <source>
        <dbReference type="SAM" id="MobiDB-lite"/>
    </source>
</evidence>
<dbReference type="EMBL" id="LWHQ01000037">
    <property type="protein sequence ID" value="OAS22763.1"/>
    <property type="molecule type" value="Genomic_DNA"/>
</dbReference>
<sequence length="152" mass="16585">MLVVEDLEVGRFATRILADLGYATTWTVIAEDARDERALAAEDTRDERGLAAEDTRDKRGLAAEDTRDKRGLAAEDARDERGPDGAGFDALFSDVVMPGMGGIALAWVLAQENADGLELPRKPCSAERVSRVLREVMRRAPRHRPAGRPAGE</sequence>
<proteinExistence type="predicted"/>
<dbReference type="InterPro" id="IPR011006">
    <property type="entry name" value="CheY-like_superfamily"/>
</dbReference>
<dbReference type="AlphaFoldDB" id="A0A179S9V4"/>
<evidence type="ECO:0008006" key="4">
    <source>
        <dbReference type="Google" id="ProtNLM"/>
    </source>
</evidence>
<dbReference type="Proteomes" id="UP000078316">
    <property type="component" value="Unassembled WGS sequence"/>
</dbReference>
<gene>
    <name evidence="2" type="ORF">A5481_18065</name>
</gene>